<dbReference type="NCBIfam" id="TIGR01571">
    <property type="entry name" value="A_thal_Cys_rich"/>
    <property type="match status" value="1"/>
</dbReference>
<dbReference type="STRING" id="57577.A0A2K3MUN2"/>
<evidence type="ECO:0000313" key="2">
    <source>
        <dbReference type="EMBL" id="PNX94466.1"/>
    </source>
</evidence>
<accession>A0A2K3MUN2</accession>
<dbReference type="ExpressionAtlas" id="A0A2K3MUN2">
    <property type="expression patterns" value="baseline"/>
</dbReference>
<evidence type="ECO:0000313" key="3">
    <source>
        <dbReference type="Proteomes" id="UP000236291"/>
    </source>
</evidence>
<evidence type="ECO:0008006" key="4">
    <source>
        <dbReference type="Google" id="ProtNLM"/>
    </source>
</evidence>
<feature type="compositionally biased region" description="Polar residues" evidence="1">
    <location>
        <begin position="264"/>
        <end position="281"/>
    </location>
</feature>
<reference evidence="2 3" key="1">
    <citation type="journal article" date="2014" name="Am. J. Bot.">
        <title>Genome assembly and annotation for red clover (Trifolium pratense; Fabaceae).</title>
        <authorList>
            <person name="Istvanek J."/>
            <person name="Jaros M."/>
            <person name="Krenek A."/>
            <person name="Repkova J."/>
        </authorList>
    </citation>
    <scope>NUCLEOTIDE SEQUENCE [LARGE SCALE GENOMIC DNA]</scope>
    <source>
        <strain evidence="3">cv. Tatra</strain>
        <tissue evidence="2">Young leaves</tissue>
    </source>
</reference>
<protein>
    <recommendedName>
        <fullName evidence="4">Cell number regulator 6-like protein</fullName>
    </recommendedName>
</protein>
<sequence>MEETNQSRYVKLTKEQTTVEQDIIPGELNQPIDVPQLAVQKCPECRQPLPESYAPPSDEPWMTGIFGCVEDRDSCLTGLFCPCVLFGRNVESLKDDTPWTGPCICHAIFVEGGISLAIGTVIATSFISGIDPGTTCLICEGLFFTWWMCGIYTGQVRQSLQKKYHLKDPVLLQTYFYFLFDENSGDKESKTFFNMSENYTCIFCCSNAPCNACCVHCCLHWCALCQEHREMKGRLSDNVFSEMTIVNPPPIQEMKSADEKENPETSSANNNEHTTLEMQAL</sequence>
<dbReference type="Pfam" id="PF04749">
    <property type="entry name" value="PLAC8"/>
    <property type="match status" value="1"/>
</dbReference>
<gene>
    <name evidence="2" type="ORF">L195_g017642</name>
</gene>
<reference evidence="2 3" key="2">
    <citation type="journal article" date="2017" name="Front. Plant Sci.">
        <title>Gene Classification and Mining of Molecular Markers Useful in Red Clover (Trifolium pratense) Breeding.</title>
        <authorList>
            <person name="Istvanek J."/>
            <person name="Dluhosova J."/>
            <person name="Dluhos P."/>
            <person name="Patkova L."/>
            <person name="Nedelnik J."/>
            <person name="Repkova J."/>
        </authorList>
    </citation>
    <scope>NUCLEOTIDE SEQUENCE [LARGE SCALE GENOMIC DNA]</scope>
    <source>
        <strain evidence="3">cv. Tatra</strain>
        <tissue evidence="2">Young leaves</tissue>
    </source>
</reference>
<comment type="caution">
    <text evidence="2">The sequence shown here is derived from an EMBL/GenBank/DDBJ whole genome shotgun (WGS) entry which is preliminary data.</text>
</comment>
<dbReference type="Proteomes" id="UP000236291">
    <property type="component" value="Unassembled WGS sequence"/>
</dbReference>
<evidence type="ECO:0000256" key="1">
    <source>
        <dbReference type="SAM" id="MobiDB-lite"/>
    </source>
</evidence>
<dbReference type="InterPro" id="IPR006461">
    <property type="entry name" value="PLAC_motif_containing"/>
</dbReference>
<dbReference type="EMBL" id="ASHM01012514">
    <property type="protein sequence ID" value="PNX94466.1"/>
    <property type="molecule type" value="Genomic_DNA"/>
</dbReference>
<name>A0A2K3MUN2_TRIPR</name>
<dbReference type="AlphaFoldDB" id="A0A2K3MUN2"/>
<dbReference type="PANTHER" id="PTHR15907">
    <property type="entry name" value="DUF614 FAMILY PROTEIN-RELATED"/>
    <property type="match status" value="1"/>
</dbReference>
<organism evidence="2 3">
    <name type="scientific">Trifolium pratense</name>
    <name type="common">Red clover</name>
    <dbReference type="NCBI Taxonomy" id="57577"/>
    <lineage>
        <taxon>Eukaryota</taxon>
        <taxon>Viridiplantae</taxon>
        <taxon>Streptophyta</taxon>
        <taxon>Embryophyta</taxon>
        <taxon>Tracheophyta</taxon>
        <taxon>Spermatophyta</taxon>
        <taxon>Magnoliopsida</taxon>
        <taxon>eudicotyledons</taxon>
        <taxon>Gunneridae</taxon>
        <taxon>Pentapetalae</taxon>
        <taxon>rosids</taxon>
        <taxon>fabids</taxon>
        <taxon>Fabales</taxon>
        <taxon>Fabaceae</taxon>
        <taxon>Papilionoideae</taxon>
        <taxon>50 kb inversion clade</taxon>
        <taxon>NPAAA clade</taxon>
        <taxon>Hologalegina</taxon>
        <taxon>IRL clade</taxon>
        <taxon>Trifolieae</taxon>
        <taxon>Trifolium</taxon>
    </lineage>
</organism>
<proteinExistence type="predicted"/>
<feature type="region of interest" description="Disordered" evidence="1">
    <location>
        <begin position="250"/>
        <end position="281"/>
    </location>
</feature>